<keyword evidence="2" id="KW-1185">Reference proteome</keyword>
<proteinExistence type="predicted"/>
<evidence type="ECO:0000313" key="1">
    <source>
        <dbReference type="EMBL" id="KAJ0082717.1"/>
    </source>
</evidence>
<reference evidence="2" key="1">
    <citation type="journal article" date="2023" name="G3 (Bethesda)">
        <title>Genome assembly and association tests identify interacting loci associated with vigor, precocity, and sex in interspecific pistachio rootstocks.</title>
        <authorList>
            <person name="Palmer W."/>
            <person name="Jacygrad E."/>
            <person name="Sagayaradj S."/>
            <person name="Cavanaugh K."/>
            <person name="Han R."/>
            <person name="Bertier L."/>
            <person name="Beede B."/>
            <person name="Kafkas S."/>
            <person name="Golino D."/>
            <person name="Preece J."/>
            <person name="Michelmore R."/>
        </authorList>
    </citation>
    <scope>NUCLEOTIDE SEQUENCE [LARGE SCALE GENOMIC DNA]</scope>
</reference>
<protein>
    <submittedName>
        <fullName evidence="1">Uncharacterized protein</fullName>
    </submittedName>
</protein>
<organism evidence="1 2">
    <name type="scientific">Pistacia atlantica</name>
    <dbReference type="NCBI Taxonomy" id="434234"/>
    <lineage>
        <taxon>Eukaryota</taxon>
        <taxon>Viridiplantae</taxon>
        <taxon>Streptophyta</taxon>
        <taxon>Embryophyta</taxon>
        <taxon>Tracheophyta</taxon>
        <taxon>Spermatophyta</taxon>
        <taxon>Magnoliopsida</taxon>
        <taxon>eudicotyledons</taxon>
        <taxon>Gunneridae</taxon>
        <taxon>Pentapetalae</taxon>
        <taxon>rosids</taxon>
        <taxon>malvids</taxon>
        <taxon>Sapindales</taxon>
        <taxon>Anacardiaceae</taxon>
        <taxon>Pistacia</taxon>
    </lineage>
</organism>
<gene>
    <name evidence="1" type="ORF">Patl1_11492</name>
</gene>
<dbReference type="EMBL" id="CM047908">
    <property type="protein sequence ID" value="KAJ0082717.1"/>
    <property type="molecule type" value="Genomic_DNA"/>
</dbReference>
<comment type="caution">
    <text evidence="1">The sequence shown here is derived from an EMBL/GenBank/DDBJ whole genome shotgun (WGS) entry which is preliminary data.</text>
</comment>
<sequence length="191" mass="22329">MTMASEIKTSFPATEYAREFMRLAKETSQSEATDKSHTEALMSRLITMKYDGSHGMYEHVTEMSNITTRIRNMGMSVDENFLVQFVINSLPSQFSQFQINYNTIKDKWTMTRLQTKLVQEVERLKKQGVHLVNLVGSSRVKKKFNKKYGKGKRPLKIEESSAQIRKKDKTKEKCHFCKKVGHYMRDCLKRK</sequence>
<accession>A0ACC1A8W4</accession>
<dbReference type="Proteomes" id="UP001164250">
    <property type="component" value="Chromosome 12"/>
</dbReference>
<evidence type="ECO:0000313" key="2">
    <source>
        <dbReference type="Proteomes" id="UP001164250"/>
    </source>
</evidence>
<name>A0ACC1A8W4_9ROSI</name>